<evidence type="ECO:0000313" key="2">
    <source>
        <dbReference type="EMBL" id="MUM78676.1"/>
    </source>
</evidence>
<sequence length="314" mass="35599">MANHLKTGQRFNPYRLFNGMFLPNLVARTRLLSPTDKLVWARLCQFAGGNGLCFPSFTRIAHELGISRSGAIKSVKSLVDKGFLEKHIPSGAELGNQKTNRYYFLWHPIFDEPFNAPGTHCVPGAASGNAPSIQNEPILVHPVDQPGLQSGPKEVHEENQKNTTTTTHSQSEDQGSEESRGGCSSSLCEKQNRYIDLKVKRTVAEGEIRKSSERLRTSLIRKAAQGILDMSDFDELIRWNRDNMKNAEAVLHETNNIQHEKETLHSKLQEISMKARVWWETISSEHPAKCESKPHIYSEDIWIRIMFSKYESIE</sequence>
<evidence type="ECO:0008006" key="4">
    <source>
        <dbReference type="Google" id="ProtNLM"/>
    </source>
</evidence>
<accession>A0A7K1KRE7</accession>
<proteinExistence type="predicted"/>
<name>A0A7K1KRE7_9BACT</name>
<reference evidence="2 3" key="1">
    <citation type="submission" date="2019-11" db="EMBL/GenBank/DDBJ databases">
        <title>Pseudodesulfovibrio alkaliphilus, sp. nov., an alkaliphilic sulfate-reducing bacteria from mud volcano of Taman peninsula, Russia.</title>
        <authorList>
            <person name="Frolova A."/>
            <person name="Merkel A.Y."/>
            <person name="Slobodkin A.I."/>
        </authorList>
    </citation>
    <scope>NUCLEOTIDE SEQUENCE [LARGE SCALE GENOMIC DNA]</scope>
    <source>
        <strain evidence="2 3">F-1</strain>
    </source>
</reference>
<dbReference type="Gene3D" id="1.10.10.10">
    <property type="entry name" value="Winged helix-like DNA-binding domain superfamily/Winged helix DNA-binding domain"/>
    <property type="match status" value="1"/>
</dbReference>
<evidence type="ECO:0000313" key="3">
    <source>
        <dbReference type="Proteomes" id="UP000461162"/>
    </source>
</evidence>
<organism evidence="2 3">
    <name type="scientific">Pseudodesulfovibrio alkaliphilus</name>
    <dbReference type="NCBI Taxonomy" id="2661613"/>
    <lineage>
        <taxon>Bacteria</taxon>
        <taxon>Pseudomonadati</taxon>
        <taxon>Thermodesulfobacteriota</taxon>
        <taxon>Desulfovibrionia</taxon>
        <taxon>Desulfovibrionales</taxon>
        <taxon>Desulfovibrionaceae</taxon>
    </lineage>
</organism>
<feature type="region of interest" description="Disordered" evidence="1">
    <location>
        <begin position="142"/>
        <end position="185"/>
    </location>
</feature>
<dbReference type="Proteomes" id="UP000461162">
    <property type="component" value="Unassembled WGS sequence"/>
</dbReference>
<dbReference type="InterPro" id="IPR036388">
    <property type="entry name" value="WH-like_DNA-bd_sf"/>
</dbReference>
<dbReference type="AlphaFoldDB" id="A0A7K1KRE7"/>
<evidence type="ECO:0000256" key="1">
    <source>
        <dbReference type="SAM" id="MobiDB-lite"/>
    </source>
</evidence>
<keyword evidence="3" id="KW-1185">Reference proteome</keyword>
<dbReference type="Pfam" id="PF13730">
    <property type="entry name" value="HTH_36"/>
    <property type="match status" value="1"/>
</dbReference>
<comment type="caution">
    <text evidence="2">The sequence shown here is derived from an EMBL/GenBank/DDBJ whole genome shotgun (WGS) entry which is preliminary data.</text>
</comment>
<protein>
    <recommendedName>
        <fullName evidence="4">Helix-turn-helix domain-containing protein</fullName>
    </recommendedName>
</protein>
<dbReference type="RefSeq" id="WP_155935527.1">
    <property type="nucleotide sequence ID" value="NZ_WODC01000011.1"/>
</dbReference>
<feature type="compositionally biased region" description="Polar residues" evidence="1">
    <location>
        <begin position="161"/>
        <end position="173"/>
    </location>
</feature>
<gene>
    <name evidence="2" type="ORF">GKC30_13630</name>
</gene>
<dbReference type="EMBL" id="WODC01000011">
    <property type="protein sequence ID" value="MUM78676.1"/>
    <property type="molecule type" value="Genomic_DNA"/>
</dbReference>